<dbReference type="InterPro" id="IPR020841">
    <property type="entry name" value="PKS_Beta-ketoAc_synthase_dom"/>
</dbReference>
<name>A0ABR2WRA2_9FUNG</name>
<dbReference type="SMART" id="SM00825">
    <property type="entry name" value="PKS_KS"/>
    <property type="match status" value="1"/>
</dbReference>
<dbReference type="Pfam" id="PF00109">
    <property type="entry name" value="ketoacyl-synt"/>
    <property type="match status" value="1"/>
</dbReference>
<dbReference type="PROSITE" id="PS52004">
    <property type="entry name" value="KS3_2"/>
    <property type="match status" value="1"/>
</dbReference>
<evidence type="ECO:0000313" key="5">
    <source>
        <dbReference type="Proteomes" id="UP001479436"/>
    </source>
</evidence>
<evidence type="ECO:0000259" key="3">
    <source>
        <dbReference type="PROSITE" id="PS52004"/>
    </source>
</evidence>
<dbReference type="PANTHER" id="PTHR43775:SF37">
    <property type="entry name" value="SI:DKEY-61P9.11"/>
    <property type="match status" value="1"/>
</dbReference>
<dbReference type="InterPro" id="IPR016035">
    <property type="entry name" value="Acyl_Trfase/lysoPLipase"/>
</dbReference>
<dbReference type="InterPro" id="IPR016039">
    <property type="entry name" value="Thiolase-like"/>
</dbReference>
<evidence type="ECO:0000313" key="4">
    <source>
        <dbReference type="EMBL" id="KAK9764044.1"/>
    </source>
</evidence>
<dbReference type="InterPro" id="IPR001227">
    <property type="entry name" value="Ac_transferase_dom_sf"/>
</dbReference>
<dbReference type="PANTHER" id="PTHR43775">
    <property type="entry name" value="FATTY ACID SYNTHASE"/>
    <property type="match status" value="1"/>
</dbReference>
<dbReference type="Pfam" id="PF00698">
    <property type="entry name" value="Acyl_transf_1"/>
    <property type="match status" value="1"/>
</dbReference>
<dbReference type="Pfam" id="PF22621">
    <property type="entry name" value="CurL-like_PKS_C"/>
    <property type="match status" value="1"/>
</dbReference>
<dbReference type="Proteomes" id="UP001479436">
    <property type="component" value="Unassembled WGS sequence"/>
</dbReference>
<proteinExistence type="predicted"/>
<dbReference type="InterPro" id="IPR014043">
    <property type="entry name" value="Acyl_transferase_dom"/>
</dbReference>
<organism evidence="4 5">
    <name type="scientific">Basidiobolus ranarum</name>
    <dbReference type="NCBI Taxonomy" id="34480"/>
    <lineage>
        <taxon>Eukaryota</taxon>
        <taxon>Fungi</taxon>
        <taxon>Fungi incertae sedis</taxon>
        <taxon>Zoopagomycota</taxon>
        <taxon>Entomophthoromycotina</taxon>
        <taxon>Basidiobolomycetes</taxon>
        <taxon>Basidiobolales</taxon>
        <taxon>Basidiobolaceae</taxon>
        <taxon>Basidiobolus</taxon>
    </lineage>
</organism>
<dbReference type="InterPro" id="IPR050091">
    <property type="entry name" value="PKS_NRPS_Biosynth_Enz"/>
</dbReference>
<protein>
    <recommendedName>
        <fullName evidence="3">Ketosynthase family 3 (KS3) domain-containing protein</fullName>
    </recommendedName>
</protein>
<dbReference type="SUPFAM" id="SSF53901">
    <property type="entry name" value="Thiolase-like"/>
    <property type="match status" value="2"/>
</dbReference>
<reference evidence="4 5" key="1">
    <citation type="submission" date="2023-04" db="EMBL/GenBank/DDBJ databases">
        <title>Genome of Basidiobolus ranarum AG-B5.</title>
        <authorList>
            <person name="Stajich J.E."/>
            <person name="Carter-House D."/>
            <person name="Gryganskyi A."/>
        </authorList>
    </citation>
    <scope>NUCLEOTIDE SEQUENCE [LARGE SCALE GENOMIC DNA]</scope>
    <source>
        <strain evidence="4 5">AG-B5</strain>
    </source>
</reference>
<dbReference type="CDD" id="cd00833">
    <property type="entry name" value="PKS"/>
    <property type="match status" value="1"/>
</dbReference>
<evidence type="ECO:0000256" key="1">
    <source>
        <dbReference type="ARBA" id="ARBA00022450"/>
    </source>
</evidence>
<keyword evidence="1" id="KW-0596">Phosphopantetheine</keyword>
<gene>
    <name evidence="4" type="ORF">K7432_008805</name>
</gene>
<dbReference type="InterPro" id="IPR016036">
    <property type="entry name" value="Malonyl_transacylase_ACP-bd"/>
</dbReference>
<keyword evidence="5" id="KW-1185">Reference proteome</keyword>
<feature type="domain" description="Ketosynthase family 3 (KS3)" evidence="3">
    <location>
        <begin position="16"/>
        <end position="381"/>
    </location>
</feature>
<accession>A0ABR2WRA2</accession>
<sequence>MSNAYKKSLGSMKTQCMDIAVIGMACRLPGGVENLEMVWDLISGGTTPISKCVLNNASTQEQIASTAQSLTNDISLFDADYFSMTSKEAESMNPQHQILLEVMYESLEAAGIPMEKAMDTEASCFVNEKLSQNEVAICKATELSHSLAVNRISKLLDLKGYSVVMDTSSSLAALHLAVQSLRTGKTKMALIGDSQLVMGPDILGYGYSFMVLELHIAHTYILGSLSCDSYSHGEGVCSIILKSLNDSIQDANPILAVIRNNSLSSDEPTSGTTVPSAKAPSLYQNVGPGDISHLKSDAGMAGLIKAVLCFKNGKIPPNRHVLQPTSSLDVDIWNMKIPTSPVDWLTYVEADTTENGKIIPCRMSANSFSFHATITHIILECAEPYITENESPTTQIPLIIPLMAKTKDSGMMLLQKYKLFLKKFPKTNILDLAYTLGCRRTSLPWRHFVIASTIDEITKEYQQSASANWFKVNYQNQKALFIFSGQGAQWWAMGRELIIGSMLVRMTLLKCDKALKSLKDGPKWSIIKELLKPRTESNVNSTLYSQPLCTALQIALVDLWKSWDIVPSAVVGHSSGEIGAAYAANLISVEDAMAIAYYRGLHMSQCTLKGSMLATGLTMSEAESYVNSYDGRVSLAAINSFKSTTLSGDSDAIEEIHNTLKERSIFTSILKVDFAFHSHHMVPLSLPYKVALEKYDLALSSPGKVKMFSSVTGKLITNEKVDATYWKRNMISPVLFFNAIQSMLEYTNESQSTMNVLVEIGPHSTFRSPINQLLLNLDQKNNTIEYLPSLTRGEHALRTILDAAGKLFCYGFSIDLGKINSVEMLDASTATISSKKGHCLTDLPTYAWDHSKIYE</sequence>
<dbReference type="Gene3D" id="3.30.70.3290">
    <property type="match status" value="1"/>
</dbReference>
<evidence type="ECO:0000256" key="2">
    <source>
        <dbReference type="ARBA" id="ARBA00022553"/>
    </source>
</evidence>
<dbReference type="EMBL" id="JASJQH010000507">
    <property type="protein sequence ID" value="KAK9764044.1"/>
    <property type="molecule type" value="Genomic_DNA"/>
</dbReference>
<dbReference type="SUPFAM" id="SSF55048">
    <property type="entry name" value="Probable ACP-binding domain of malonyl-CoA ACP transacylase"/>
    <property type="match status" value="1"/>
</dbReference>
<keyword evidence="2" id="KW-0597">Phosphoprotein</keyword>
<comment type="caution">
    <text evidence="4">The sequence shown here is derived from an EMBL/GenBank/DDBJ whole genome shotgun (WGS) entry which is preliminary data.</text>
</comment>
<dbReference type="Gene3D" id="3.40.366.10">
    <property type="entry name" value="Malonyl-Coenzyme A Acyl Carrier Protein, domain 2"/>
    <property type="match status" value="1"/>
</dbReference>
<dbReference type="Gene3D" id="3.40.47.10">
    <property type="match status" value="2"/>
</dbReference>
<dbReference type="InterPro" id="IPR014030">
    <property type="entry name" value="Ketoacyl_synth_N"/>
</dbReference>
<dbReference type="SUPFAM" id="SSF52151">
    <property type="entry name" value="FabD/lysophospholipase-like"/>
    <property type="match status" value="1"/>
</dbReference>
<dbReference type="SMART" id="SM00827">
    <property type="entry name" value="PKS_AT"/>
    <property type="match status" value="1"/>
</dbReference>